<dbReference type="EMBL" id="CADCTJ010000777">
    <property type="protein sequence ID" value="CAA9265007.1"/>
    <property type="molecule type" value="Genomic_DNA"/>
</dbReference>
<name>A0A6J4IY50_9BACT</name>
<proteinExistence type="predicted"/>
<evidence type="ECO:0000313" key="1">
    <source>
        <dbReference type="EMBL" id="CAA9265007.1"/>
    </source>
</evidence>
<gene>
    <name evidence="1" type="ORF">AVDCRST_MAG95-2482</name>
</gene>
<organism evidence="1">
    <name type="scientific">uncultured Adhaeribacter sp</name>
    <dbReference type="NCBI Taxonomy" id="448109"/>
    <lineage>
        <taxon>Bacteria</taxon>
        <taxon>Pseudomonadati</taxon>
        <taxon>Bacteroidota</taxon>
        <taxon>Cytophagia</taxon>
        <taxon>Cytophagales</taxon>
        <taxon>Hymenobacteraceae</taxon>
        <taxon>Adhaeribacter</taxon>
        <taxon>environmental samples</taxon>
    </lineage>
</organism>
<accession>A0A6J4IY50</accession>
<reference evidence="1" key="1">
    <citation type="submission" date="2020-02" db="EMBL/GenBank/DDBJ databases">
        <authorList>
            <person name="Meier V. D."/>
        </authorList>
    </citation>
    <scope>NUCLEOTIDE SEQUENCE</scope>
    <source>
        <strain evidence="1">AVDCRST_MAG95</strain>
    </source>
</reference>
<protein>
    <submittedName>
        <fullName evidence="1">Uncharacterized protein</fullName>
    </submittedName>
</protein>
<sequence length="659" mass="76090">MFKNLYNRILLFFSFSDPMKNIPLLILLLLVNIGLPARAQNGIDIRLGYRYDDKFNFTDEWQYLSTDIYLFNGQKFTRVINELRTGAARNKKNYRQELEYLLITAQLKNLKLFGNENIVYPLYNFYVKNDKKELTAQVSDNIDVIRIIDKMPLSVTDKSIDATIEAKAIANNADDQVFNVVASQLQNLAKLATPSTALLSLVGEFGKLLGTSSHKTEYKFSSTIRLYEGHNFDTRLHSVRVYALVPPDVKNVMFKTAKANELLASSPNGLDRRRLETVFDYKEYPYLVVANYKSLYKTDVLSGNEINTDLIEKRKQKINNAHDAGLVNDETYKQEMYFIEFLRSFADLKQSLNYYKLNYKNNTSEINSKSLFSIIQNYKALKTLQRVRDREFARNTTYQNIFRSEYNTIVNNAEIYLDGDHNLKNSKDLVLTLLELENDNKNQMNAARRELYLTKLHSVDLPGKDFLAATIEGEAITRYLTDLERAQYTEVFEKEINRLKDIPANDETLPQRINLAEKASATKCYLCRENVKSALVSYDGRYQNYQLKLAVDKKNNLQATTDKKSLEYLKKIYCFDSNLKAQYTPQTLPPHLAELAERSTELSRQVEQLSALGKETPDETRLDTVQEYNIKMARLLKELDEGYNTLCTVEKNLCNCTGS</sequence>
<dbReference type="AlphaFoldDB" id="A0A6J4IY50"/>